<dbReference type="PANTHER" id="PTHR46520">
    <property type="entry name" value="SERINE BETA-LACTAMASE-LIKE PROTEIN LACTB, MITOCHONDRIAL"/>
    <property type="match status" value="1"/>
</dbReference>
<dbReference type="SUPFAM" id="SSF56601">
    <property type="entry name" value="beta-lactamase/transpeptidase-like"/>
    <property type="match status" value="1"/>
</dbReference>
<gene>
    <name evidence="2" type="ORF">DDZ15_01885</name>
</gene>
<reference evidence="2 3" key="1">
    <citation type="submission" date="2018-05" db="EMBL/GenBank/DDBJ databases">
        <title>Rhodohalobacter halophilus gen. nov., sp. nov., a moderately halophilic member of the family Balneolaceae.</title>
        <authorList>
            <person name="Liu Z.-W."/>
        </authorList>
    </citation>
    <scope>NUCLEOTIDE SEQUENCE [LARGE SCALE GENOMIC DNA]</scope>
    <source>
        <strain evidence="2 3">8A47</strain>
    </source>
</reference>
<dbReference type="GO" id="GO:0006508">
    <property type="term" value="P:proteolysis"/>
    <property type="evidence" value="ECO:0007669"/>
    <property type="project" value="TreeGrafter"/>
</dbReference>
<dbReference type="GO" id="GO:0008233">
    <property type="term" value="F:peptidase activity"/>
    <property type="evidence" value="ECO:0007669"/>
    <property type="project" value="TreeGrafter"/>
</dbReference>
<dbReference type="Proteomes" id="UP000245533">
    <property type="component" value="Unassembled WGS sequence"/>
</dbReference>
<feature type="domain" description="Beta-lactamase-related" evidence="1">
    <location>
        <begin position="67"/>
        <end position="405"/>
    </location>
</feature>
<evidence type="ECO:0000259" key="1">
    <source>
        <dbReference type="Pfam" id="PF00144"/>
    </source>
</evidence>
<dbReference type="InterPro" id="IPR052794">
    <property type="entry name" value="Mito_Ser_Protease_LACTB"/>
</dbReference>
<organism evidence="2 3">
    <name type="scientific">Rhodohalobacter mucosus</name>
    <dbReference type="NCBI Taxonomy" id="2079485"/>
    <lineage>
        <taxon>Bacteria</taxon>
        <taxon>Pseudomonadati</taxon>
        <taxon>Balneolota</taxon>
        <taxon>Balneolia</taxon>
        <taxon>Balneolales</taxon>
        <taxon>Balneolaceae</taxon>
        <taxon>Rhodohalobacter</taxon>
    </lineage>
</organism>
<sequence length="438" mass="48721">MLRSRASKLLFALIITAFTSGIIYAGFMANPFKPLPEERLLLVNRDASSSEYSESIDQASAYLRVAAEKLSVPSISVSVGINGEVVWSEAVGLSDIDNHIPATTTTLYRTNGVAKSITAAAIMKMVESNMIDLDMPVNHLFPNIDGNNPDFTTRELLTHTAGIGYHDDLGIAAKLNSLCECMQFDSVSDAMSLVNGYDLTRDPGHEYHYSSYGYIMISKILEDKTGLSFYNLLRDSVLSPLDISSVMPDHYPEPIAKTDKIVSYKTTGGNYKVWPTLKILFHDRNLSYDWAAGGMLATPTDLVKIGNALLTDPEFVSPEIFHEFTSPQKYRNGEYIRNQEVALGWSVITNHPWDIHKDYREDVTILRSGSVKKGSGNILLLIPEYNFVIDVAVNGSEKNWSFEPLWNEVLTLSKFFLMDLKPSHLIGTKQAVNIISTN</sequence>
<dbReference type="EMBL" id="QGGB01000002">
    <property type="protein sequence ID" value="PWN07787.1"/>
    <property type="molecule type" value="Genomic_DNA"/>
</dbReference>
<comment type="caution">
    <text evidence="2">The sequence shown here is derived from an EMBL/GenBank/DDBJ whole genome shotgun (WGS) entry which is preliminary data.</text>
</comment>
<keyword evidence="3" id="KW-1185">Reference proteome</keyword>
<evidence type="ECO:0000313" key="2">
    <source>
        <dbReference type="EMBL" id="PWN07787.1"/>
    </source>
</evidence>
<name>A0A316TT69_9BACT</name>
<dbReference type="GO" id="GO:0019216">
    <property type="term" value="P:regulation of lipid metabolic process"/>
    <property type="evidence" value="ECO:0007669"/>
    <property type="project" value="TreeGrafter"/>
</dbReference>
<accession>A0A316TT69</accession>
<evidence type="ECO:0000313" key="3">
    <source>
        <dbReference type="Proteomes" id="UP000245533"/>
    </source>
</evidence>
<dbReference type="AlphaFoldDB" id="A0A316TT69"/>
<dbReference type="InterPro" id="IPR001466">
    <property type="entry name" value="Beta-lactam-related"/>
</dbReference>
<proteinExistence type="predicted"/>
<dbReference type="InterPro" id="IPR012338">
    <property type="entry name" value="Beta-lactam/transpept-like"/>
</dbReference>
<dbReference type="Gene3D" id="3.40.710.10">
    <property type="entry name" value="DD-peptidase/beta-lactamase superfamily"/>
    <property type="match status" value="1"/>
</dbReference>
<dbReference type="Pfam" id="PF00144">
    <property type="entry name" value="Beta-lactamase"/>
    <property type="match status" value="1"/>
</dbReference>
<protein>
    <recommendedName>
        <fullName evidence="1">Beta-lactamase-related domain-containing protein</fullName>
    </recommendedName>
</protein>
<dbReference type="PANTHER" id="PTHR46520:SF1">
    <property type="entry name" value="SERINE BETA-LACTAMASE-LIKE PROTEIN LACTB, MITOCHONDRIAL"/>
    <property type="match status" value="1"/>
</dbReference>